<dbReference type="EMBL" id="CP021355">
    <property type="protein sequence ID" value="AWK76248.1"/>
    <property type="molecule type" value="Genomic_DNA"/>
</dbReference>
<accession>A0A2S2C640</accession>
<dbReference type="SUPFAM" id="SSF56801">
    <property type="entry name" value="Acetyl-CoA synthetase-like"/>
    <property type="match status" value="1"/>
</dbReference>
<dbReference type="AlphaFoldDB" id="A0A2S2C640"/>
<sequence>MALKDPASTIDPAVITDAVRLLKGPVAAPKRIHFVTEMPLTPVGKINKLKLRELMETEEENG</sequence>
<protein>
    <recommendedName>
        <fullName evidence="3">AMP-binding enzyme C-terminal domain-containing protein</fullName>
    </recommendedName>
</protein>
<geneLocation type="plasmid" evidence="2">
    <name>prb98</name>
</geneLocation>
<gene>
    <name evidence="1" type="ORF">CBI38_32755</name>
</gene>
<keyword evidence="2" id="KW-1185">Reference proteome</keyword>
<proteinExistence type="predicted"/>
<evidence type="ECO:0000313" key="2">
    <source>
        <dbReference type="Proteomes" id="UP000245711"/>
    </source>
</evidence>
<organism evidence="1 2">
    <name type="scientific">Rhodococcus oxybenzonivorans</name>
    <dbReference type="NCBI Taxonomy" id="1990687"/>
    <lineage>
        <taxon>Bacteria</taxon>
        <taxon>Bacillati</taxon>
        <taxon>Actinomycetota</taxon>
        <taxon>Actinomycetes</taxon>
        <taxon>Mycobacteriales</taxon>
        <taxon>Nocardiaceae</taxon>
        <taxon>Rhodococcus</taxon>
    </lineage>
</organism>
<name>A0A2S2C640_9NOCA</name>
<dbReference type="InterPro" id="IPR045851">
    <property type="entry name" value="AMP-bd_C_sf"/>
</dbReference>
<keyword evidence="1" id="KW-0614">Plasmid</keyword>
<dbReference type="Gene3D" id="3.30.300.30">
    <property type="match status" value="1"/>
</dbReference>
<dbReference type="KEGG" id="roz:CBI38_32755"/>
<reference evidence="1 2" key="1">
    <citation type="submission" date="2017-05" db="EMBL/GenBank/DDBJ databases">
        <title>Isolation of Rhodococcus sp. S2-17 biodegrading of BP-3.</title>
        <authorList>
            <person name="Lee Y."/>
            <person name="Kim K.H."/>
            <person name="Chun B.H."/>
            <person name="Jung H.S."/>
            <person name="Jeon C.O."/>
        </authorList>
    </citation>
    <scope>NUCLEOTIDE SEQUENCE [LARGE SCALE GENOMIC DNA]</scope>
    <source>
        <strain evidence="1 2">S2-17</strain>
        <plasmid evidence="2">prb98</plasmid>
    </source>
</reference>
<dbReference type="Proteomes" id="UP000245711">
    <property type="component" value="Plasmid pRB98"/>
</dbReference>
<evidence type="ECO:0008006" key="3">
    <source>
        <dbReference type="Google" id="ProtNLM"/>
    </source>
</evidence>
<evidence type="ECO:0000313" key="1">
    <source>
        <dbReference type="EMBL" id="AWK76248.1"/>
    </source>
</evidence>